<dbReference type="Proteomes" id="UP000001307">
    <property type="component" value="Unassembled WGS sequence"/>
</dbReference>
<feature type="transmembrane region" description="Helical" evidence="1">
    <location>
        <begin position="39"/>
        <end position="64"/>
    </location>
</feature>
<gene>
    <name evidence="2" type="ORF">GSOID_T00008570001</name>
</gene>
<evidence type="ECO:0000313" key="3">
    <source>
        <dbReference type="Proteomes" id="UP000001307"/>
    </source>
</evidence>
<feature type="transmembrane region" description="Helical" evidence="1">
    <location>
        <begin position="16"/>
        <end position="33"/>
    </location>
</feature>
<evidence type="ECO:0000313" key="2">
    <source>
        <dbReference type="EMBL" id="CBY09565.1"/>
    </source>
</evidence>
<keyword evidence="1" id="KW-0472">Membrane</keyword>
<dbReference type="EMBL" id="FN653041">
    <property type="protein sequence ID" value="CBY09565.1"/>
    <property type="molecule type" value="Genomic_DNA"/>
</dbReference>
<sequence>MCNPSAQGGKRTLQDVVHNYSVGLLLISIFLFITDLLVLLFWIFSFGLGMVVGIFGIATASMGISYSKIKKKSVFEVAYKKVMKMAWVTISFSFCIFIWIAVASTMFIENVVNVWGDRSYPLFWIGCCAIESCCYTEALRFDDGNSDANALHEPARDSDFQQIHVTIYQKSDGQLILKAKSGVFNPVLEIDEKIQSKSQPAYTAEESL</sequence>
<dbReference type="InParanoid" id="E4XEG2"/>
<reference evidence="2" key="1">
    <citation type="journal article" date="2010" name="Science">
        <title>Plasticity of animal genome architecture unmasked by rapid evolution of a pelagic tunicate.</title>
        <authorList>
            <person name="Denoeud F."/>
            <person name="Henriet S."/>
            <person name="Mungpakdee S."/>
            <person name="Aury J.M."/>
            <person name="Da Silva C."/>
            <person name="Brinkmann H."/>
            <person name="Mikhaleva J."/>
            <person name="Olsen L.C."/>
            <person name="Jubin C."/>
            <person name="Canestro C."/>
            <person name="Bouquet J.M."/>
            <person name="Danks G."/>
            <person name="Poulain J."/>
            <person name="Campsteijn C."/>
            <person name="Adamski M."/>
            <person name="Cross I."/>
            <person name="Yadetie F."/>
            <person name="Muffato M."/>
            <person name="Louis A."/>
            <person name="Butcher S."/>
            <person name="Tsagkogeorga G."/>
            <person name="Konrad A."/>
            <person name="Singh S."/>
            <person name="Jensen M.F."/>
            <person name="Cong E.H."/>
            <person name="Eikeseth-Otteraa H."/>
            <person name="Noel B."/>
            <person name="Anthouard V."/>
            <person name="Porcel B.M."/>
            <person name="Kachouri-Lafond R."/>
            <person name="Nishino A."/>
            <person name="Ugolini M."/>
            <person name="Chourrout P."/>
            <person name="Nishida H."/>
            <person name="Aasland R."/>
            <person name="Huzurbazar S."/>
            <person name="Westhof E."/>
            <person name="Delsuc F."/>
            <person name="Lehrach H."/>
            <person name="Reinhardt R."/>
            <person name="Weissenbach J."/>
            <person name="Roy S.W."/>
            <person name="Artiguenave F."/>
            <person name="Postlethwait J.H."/>
            <person name="Manak J.R."/>
            <person name="Thompson E.M."/>
            <person name="Jaillon O."/>
            <person name="Du Pasquier L."/>
            <person name="Boudinot P."/>
            <person name="Liberles D.A."/>
            <person name="Volff J.N."/>
            <person name="Philippe H."/>
            <person name="Lenhard B."/>
            <person name="Roest Crollius H."/>
            <person name="Wincker P."/>
            <person name="Chourrout D."/>
        </authorList>
    </citation>
    <scope>NUCLEOTIDE SEQUENCE [LARGE SCALE GENOMIC DNA]</scope>
</reference>
<feature type="transmembrane region" description="Helical" evidence="1">
    <location>
        <begin position="85"/>
        <end position="108"/>
    </location>
</feature>
<accession>E4XEG2</accession>
<keyword evidence="3" id="KW-1185">Reference proteome</keyword>
<name>E4XEG2_OIKDI</name>
<dbReference type="AlphaFoldDB" id="E4XEG2"/>
<evidence type="ECO:0000256" key="1">
    <source>
        <dbReference type="SAM" id="Phobius"/>
    </source>
</evidence>
<organism evidence="2">
    <name type="scientific">Oikopleura dioica</name>
    <name type="common">Tunicate</name>
    <dbReference type="NCBI Taxonomy" id="34765"/>
    <lineage>
        <taxon>Eukaryota</taxon>
        <taxon>Metazoa</taxon>
        <taxon>Chordata</taxon>
        <taxon>Tunicata</taxon>
        <taxon>Appendicularia</taxon>
        <taxon>Copelata</taxon>
        <taxon>Oikopleuridae</taxon>
        <taxon>Oikopleura</taxon>
    </lineage>
</organism>
<protein>
    <submittedName>
        <fullName evidence="2">Uncharacterized protein</fullName>
    </submittedName>
</protein>
<keyword evidence="1" id="KW-1133">Transmembrane helix</keyword>
<keyword evidence="1" id="KW-0812">Transmembrane</keyword>
<proteinExistence type="predicted"/>